<reference evidence="5 6" key="1">
    <citation type="journal article" date="2018" name="Nat. Biotechnol.">
        <title>A standardized bacterial taxonomy based on genome phylogeny substantially revises the tree of life.</title>
        <authorList>
            <person name="Parks D.H."/>
            <person name="Chuvochina M."/>
            <person name="Waite D.W."/>
            <person name="Rinke C."/>
            <person name="Skarshewski A."/>
            <person name="Chaumeil P.A."/>
            <person name="Hugenholtz P."/>
        </authorList>
    </citation>
    <scope>NUCLEOTIDE SEQUENCE [LARGE SCALE GENOMIC DNA]</scope>
    <source>
        <strain evidence="5">UBA12544</strain>
    </source>
</reference>
<evidence type="ECO:0000256" key="4">
    <source>
        <dbReference type="RuleBase" id="RU365031"/>
    </source>
</evidence>
<dbReference type="Pfam" id="PF02522">
    <property type="entry name" value="Antibiotic_NAT"/>
    <property type="match status" value="1"/>
</dbReference>
<dbReference type="RefSeq" id="WP_278428792.1">
    <property type="nucleotide sequence ID" value="NZ_DOLB01000057.1"/>
</dbReference>
<dbReference type="InterPro" id="IPR003679">
    <property type="entry name" value="Amioglycoside_AcTrfase"/>
</dbReference>
<organism evidence="5 6">
    <name type="scientific">Caldanaerobacter subterraneus</name>
    <dbReference type="NCBI Taxonomy" id="911092"/>
    <lineage>
        <taxon>Bacteria</taxon>
        <taxon>Bacillati</taxon>
        <taxon>Bacillota</taxon>
        <taxon>Clostridia</taxon>
        <taxon>Thermoanaerobacterales</taxon>
        <taxon>Thermoanaerobacteraceae</taxon>
        <taxon>Caldanaerobacter</taxon>
    </lineage>
</organism>
<evidence type="ECO:0000256" key="2">
    <source>
        <dbReference type="ARBA" id="ARBA00022679"/>
    </source>
</evidence>
<dbReference type="EC" id="2.3.1.-" evidence="4"/>
<accession>A0A101E5G0</accession>
<dbReference type="GO" id="GO:0046677">
    <property type="term" value="P:response to antibiotic"/>
    <property type="evidence" value="ECO:0007669"/>
    <property type="project" value="UniProtKB-KW"/>
</dbReference>
<comment type="catalytic activity">
    <reaction evidence="4">
        <text>a 2-deoxystreptamine antibiotic + acetyl-CoA = an N(3)-acetyl-2-deoxystreptamine antibiotic + CoA + H(+)</text>
        <dbReference type="Rhea" id="RHEA:12665"/>
        <dbReference type="ChEBI" id="CHEBI:15378"/>
        <dbReference type="ChEBI" id="CHEBI:57287"/>
        <dbReference type="ChEBI" id="CHEBI:57288"/>
        <dbReference type="ChEBI" id="CHEBI:57921"/>
        <dbReference type="ChEBI" id="CHEBI:77452"/>
        <dbReference type="EC" id="2.3.1.81"/>
    </reaction>
</comment>
<dbReference type="GO" id="GO:0046353">
    <property type="term" value="F:aminoglycoside 3-N-acetyltransferase activity"/>
    <property type="evidence" value="ECO:0007669"/>
    <property type="project" value="UniProtKB-EC"/>
</dbReference>
<gene>
    <name evidence="5" type="ORF">DEA61_03255</name>
</gene>
<evidence type="ECO:0000256" key="1">
    <source>
        <dbReference type="ARBA" id="ARBA00006383"/>
    </source>
</evidence>
<dbReference type="Proteomes" id="UP000264445">
    <property type="component" value="Unassembled WGS sequence"/>
</dbReference>
<dbReference type="EMBL" id="DOLB01000057">
    <property type="protein sequence ID" value="HBT48872.1"/>
    <property type="molecule type" value="Genomic_DNA"/>
</dbReference>
<dbReference type="AlphaFoldDB" id="A0A101E5G0"/>
<name>A0A101E5G0_9THEO</name>
<dbReference type="PANTHER" id="PTHR11104">
    <property type="entry name" value="AMINOGLYCOSIDE N3-ACETYLTRANSFERASE"/>
    <property type="match status" value="1"/>
</dbReference>
<evidence type="ECO:0000313" key="6">
    <source>
        <dbReference type="Proteomes" id="UP000264445"/>
    </source>
</evidence>
<dbReference type="SUPFAM" id="SSF110710">
    <property type="entry name" value="TTHA0583/YokD-like"/>
    <property type="match status" value="1"/>
</dbReference>
<evidence type="ECO:0000256" key="3">
    <source>
        <dbReference type="ARBA" id="ARBA00023315"/>
    </source>
</evidence>
<comment type="caution">
    <text evidence="5">The sequence shown here is derived from an EMBL/GenBank/DDBJ whole genome shotgun (WGS) entry which is preliminary data.</text>
</comment>
<comment type="similarity">
    <text evidence="1 4">Belongs to the antibiotic N-acetyltransferase family.</text>
</comment>
<proteinExistence type="inferred from homology"/>
<sequence length="255" mass="28750">MPVIREEDLISGFRDLGLKNGDIVLVHSSLKSFGYVEGGADTVIDALLKSVGDEGTVMVPTLTGKPTDSKENPPVFDVRHTPCWTGRIPETFRLRKEAIRSLHPTHSVAAIGAKKIILTEGHENSKSPCDENSPYYKNALLKGYIMLIGVVQESNTSIHSCEEIAGVPYHLQKEITEAYVIGYKGERIIVRNRLHDWNKPPTDFNKLDRIFYEKGIMRIGKIGNSIIRLIEADKMFEITVELLRKDNYFLVKKLE</sequence>
<keyword evidence="4" id="KW-0046">Antibiotic resistance</keyword>
<keyword evidence="3 4" id="KW-0012">Acyltransferase</keyword>
<dbReference type="InterPro" id="IPR028345">
    <property type="entry name" value="Antibiotic_NAT-like"/>
</dbReference>
<protein>
    <recommendedName>
        <fullName evidence="4">Aminoglycoside N(3)-acetyltransferase</fullName>
        <ecNumber evidence="4">2.3.1.-</ecNumber>
    </recommendedName>
</protein>
<evidence type="ECO:0000313" key="5">
    <source>
        <dbReference type="EMBL" id="HBT48872.1"/>
    </source>
</evidence>
<dbReference type="PANTHER" id="PTHR11104:SF0">
    <property type="entry name" value="SPBETA PROPHAGE-DERIVED AMINOGLYCOSIDE N(3')-ACETYLTRANSFERASE-LIKE PROTEIN YOKD"/>
    <property type="match status" value="1"/>
</dbReference>
<keyword evidence="2 4" id="KW-0808">Transferase</keyword>